<dbReference type="Proteomes" id="UP000821866">
    <property type="component" value="Chromosome 3"/>
</dbReference>
<feature type="transmembrane region" description="Helical" evidence="10">
    <location>
        <begin position="314"/>
        <end position="335"/>
    </location>
</feature>
<feature type="region of interest" description="Disordered" evidence="9">
    <location>
        <begin position="536"/>
        <end position="576"/>
    </location>
</feature>
<feature type="region of interest" description="Disordered" evidence="9">
    <location>
        <begin position="609"/>
        <end position="642"/>
    </location>
</feature>
<dbReference type="GO" id="GO:0005886">
    <property type="term" value="C:plasma membrane"/>
    <property type="evidence" value="ECO:0007669"/>
    <property type="project" value="TreeGrafter"/>
</dbReference>
<feature type="transmembrane region" description="Helical" evidence="10">
    <location>
        <begin position="130"/>
        <end position="150"/>
    </location>
</feature>
<comment type="subcellular location">
    <subcellularLocation>
        <location evidence="1">Membrane</location>
        <topology evidence="1">Multi-pass membrane protein</topology>
    </subcellularLocation>
</comment>
<proteinExistence type="inferred from homology"/>
<evidence type="ECO:0000256" key="7">
    <source>
        <dbReference type="ARBA" id="ARBA00023136"/>
    </source>
</evidence>
<feature type="region of interest" description="Disordered" evidence="9">
    <location>
        <begin position="825"/>
        <end position="863"/>
    </location>
</feature>
<dbReference type="SUPFAM" id="SSF161070">
    <property type="entry name" value="SNF-like"/>
    <property type="match status" value="1"/>
</dbReference>
<keyword evidence="3" id="KW-0813">Transport</keyword>
<feature type="compositionally biased region" description="Basic and acidic residues" evidence="9">
    <location>
        <begin position="547"/>
        <end position="561"/>
    </location>
</feature>
<feature type="region of interest" description="Disordered" evidence="9">
    <location>
        <begin position="704"/>
        <end position="811"/>
    </location>
</feature>
<evidence type="ECO:0000256" key="10">
    <source>
        <dbReference type="SAM" id="Phobius"/>
    </source>
</evidence>
<evidence type="ECO:0000313" key="12">
    <source>
        <dbReference type="Proteomes" id="UP000821866"/>
    </source>
</evidence>
<feature type="compositionally biased region" description="Low complexity" evidence="9">
    <location>
        <begin position="715"/>
        <end position="726"/>
    </location>
</feature>
<dbReference type="AlphaFoldDB" id="A0A9J6E6R5"/>
<evidence type="ECO:0000256" key="9">
    <source>
        <dbReference type="SAM" id="MobiDB-lite"/>
    </source>
</evidence>
<keyword evidence="12" id="KW-1185">Reference proteome</keyword>
<dbReference type="InterPro" id="IPR000175">
    <property type="entry name" value="Na/ntran_symport"/>
</dbReference>
<reference evidence="11" key="1">
    <citation type="journal article" date="2020" name="Cell">
        <title>Large-Scale Comparative Analyses of Tick Genomes Elucidate Their Genetic Diversity and Vector Capacities.</title>
        <authorList>
            <consortium name="Tick Genome and Microbiome Consortium (TIGMIC)"/>
            <person name="Jia N."/>
            <person name="Wang J."/>
            <person name="Shi W."/>
            <person name="Du L."/>
            <person name="Sun Y."/>
            <person name="Zhan W."/>
            <person name="Jiang J.F."/>
            <person name="Wang Q."/>
            <person name="Zhang B."/>
            <person name="Ji P."/>
            <person name="Bell-Sakyi L."/>
            <person name="Cui X.M."/>
            <person name="Yuan T.T."/>
            <person name="Jiang B.G."/>
            <person name="Yang W.F."/>
            <person name="Lam T.T."/>
            <person name="Chang Q.C."/>
            <person name="Ding S.J."/>
            <person name="Wang X.J."/>
            <person name="Zhu J.G."/>
            <person name="Ruan X.D."/>
            <person name="Zhao L."/>
            <person name="Wei J.T."/>
            <person name="Ye R.Z."/>
            <person name="Que T.C."/>
            <person name="Du C.H."/>
            <person name="Zhou Y.H."/>
            <person name="Cheng J.X."/>
            <person name="Dai P.F."/>
            <person name="Guo W.B."/>
            <person name="Han X.H."/>
            <person name="Huang E.J."/>
            <person name="Li L.F."/>
            <person name="Wei W."/>
            <person name="Gao Y.C."/>
            <person name="Liu J.Z."/>
            <person name="Shao H.Z."/>
            <person name="Wang X."/>
            <person name="Wang C.C."/>
            <person name="Yang T.C."/>
            <person name="Huo Q.B."/>
            <person name="Li W."/>
            <person name="Chen H.Y."/>
            <person name="Chen S.E."/>
            <person name="Zhou L.G."/>
            <person name="Ni X.B."/>
            <person name="Tian J.H."/>
            <person name="Sheng Y."/>
            <person name="Liu T."/>
            <person name="Pan Y.S."/>
            <person name="Xia L.Y."/>
            <person name="Li J."/>
            <person name="Zhao F."/>
            <person name="Cao W.C."/>
        </authorList>
    </citation>
    <scope>NUCLEOTIDE SEQUENCE</scope>
    <source>
        <strain evidence="11">Rmic-2018</strain>
    </source>
</reference>
<dbReference type="PANTHER" id="PTHR11616:SF236">
    <property type="entry name" value="TRANSPORTER"/>
    <property type="match status" value="1"/>
</dbReference>
<dbReference type="PROSITE" id="PS50267">
    <property type="entry name" value="NA_NEUROTRAN_SYMP_3"/>
    <property type="match status" value="1"/>
</dbReference>
<feature type="transmembrane region" description="Helical" evidence="10">
    <location>
        <begin position="383"/>
        <end position="405"/>
    </location>
</feature>
<sequence length="887" mass="95621">MTTYHAHSGLTVVSLAPRRGGLVAKVPCKEVARWLHDHYGRANVTGGRQVAYGGLVFYVPEDVYANLTGNCQYGAHTAAEQFYFHHILGLSEGVGITGNFRIDTLTCIGICWVFLYLIASGNMRFSRKVVCVTSLASYALLSVLLCRGLVRLPGAELGIRYMLTPQWNKLLNIRVWYEAMHHSLLSGGVSTGVIINLGSFNQFSSGTYTVVVGVALAEVLLGVMSGAVVFSVLGSQSERLDTPIEELARHGLSLFFLSFTEAVAEVDYACVWSAGFFSAFVICALDSNCLMVESVLTPLGGGFTCVRARKPRTAFAVSLVGFFASMPLAMQNGIYLAFLLDVSVRGMLVPIIAFAEICVVVVFYGVTRLALDFEFATGRRQCCYLNLCLRVFAPCVLGLAALFSVLVRQRELYFESYRYPLGARMVGWCVSAFGLLQIPLFAYAEIYQAQFASPLISPTVTTGISAVGAAASKRKPVKGGAVRVTLPEDAASEGDVMRETRTFRKAAIRRMSLATGHTPNELKRLEVLRKLRRLNASAVSASETTESEPKEQSELTTERKRSLVPTAPPIRLGTPSETVVPQVAPSVVVPPPALGTHEVGVTLSPEVTHLEGGRPKRKAKGHITISAPTPQPEAEDRPKVSPYARRRSTIHGPLQLGYSDILRRPSIKVTLLEPISEPDPELEKQAAEEVRRVVKDFRRKSIAVMRKMQSRKSVSGPGADSPPAGGLQPRRSVSGENFLRGRPSIGVPPHLTDARRSLSLSPSRADPRRSISRESVSSEGGLPRRPSGVGPSGALHPGLSASRPSVIGPGLPARKAFFATSRLSVGGPYDYRRTSTRSSVSGKAGGASSPGGNSPRSSCQPSAFTTEELARLRAIARTASSSNVDDE</sequence>
<accession>A0A9J6E6R5</accession>
<evidence type="ECO:0000256" key="1">
    <source>
        <dbReference type="ARBA" id="ARBA00004141"/>
    </source>
</evidence>
<feature type="binding site" evidence="8">
    <location>
        <position position="287"/>
    </location>
    <ligand>
        <name>Na(+)</name>
        <dbReference type="ChEBI" id="CHEBI:29101"/>
        <label>1</label>
    </ligand>
</feature>
<feature type="transmembrane region" description="Helical" evidence="10">
    <location>
        <begin position="208"/>
        <end position="233"/>
    </location>
</feature>
<keyword evidence="4 10" id="KW-0812">Transmembrane</keyword>
<feature type="transmembrane region" description="Helical" evidence="10">
    <location>
        <begin position="347"/>
        <end position="371"/>
    </location>
</feature>
<feature type="binding site" evidence="8">
    <location>
        <position position="186"/>
    </location>
    <ligand>
        <name>Na(+)</name>
        <dbReference type="ChEBI" id="CHEBI:29101"/>
        <label>1</label>
    </ligand>
</feature>
<dbReference type="GO" id="GO:0046872">
    <property type="term" value="F:metal ion binding"/>
    <property type="evidence" value="ECO:0007669"/>
    <property type="project" value="UniProtKB-KW"/>
</dbReference>
<comment type="caution">
    <text evidence="11">The sequence shown here is derived from an EMBL/GenBank/DDBJ whole genome shotgun (WGS) entry which is preliminary data.</text>
</comment>
<dbReference type="InterPro" id="IPR037272">
    <property type="entry name" value="SNS_sf"/>
</dbReference>
<evidence type="ECO:0000256" key="8">
    <source>
        <dbReference type="PIRSR" id="PIRSR600175-1"/>
    </source>
</evidence>
<dbReference type="Pfam" id="PF00209">
    <property type="entry name" value="SNF"/>
    <property type="match status" value="1"/>
</dbReference>
<keyword evidence="7 10" id="KW-0472">Membrane</keyword>
<dbReference type="PRINTS" id="PR00176">
    <property type="entry name" value="NANEUSMPORT"/>
</dbReference>
<name>A0A9J6E6R5_RHIMP</name>
<dbReference type="GO" id="GO:0005283">
    <property type="term" value="F:amino acid:sodium symporter activity"/>
    <property type="evidence" value="ECO:0007669"/>
    <property type="project" value="TreeGrafter"/>
</dbReference>
<reference evidence="11" key="2">
    <citation type="submission" date="2021-09" db="EMBL/GenBank/DDBJ databases">
        <authorList>
            <person name="Jia N."/>
            <person name="Wang J."/>
            <person name="Shi W."/>
            <person name="Du L."/>
            <person name="Sun Y."/>
            <person name="Zhan W."/>
            <person name="Jiang J."/>
            <person name="Wang Q."/>
            <person name="Zhang B."/>
            <person name="Ji P."/>
            <person name="Sakyi L.B."/>
            <person name="Cui X."/>
            <person name="Yuan T."/>
            <person name="Jiang B."/>
            <person name="Yang W."/>
            <person name="Lam T.T.-Y."/>
            <person name="Chang Q."/>
            <person name="Ding S."/>
            <person name="Wang X."/>
            <person name="Zhu J."/>
            <person name="Ruan X."/>
            <person name="Zhao L."/>
            <person name="Wei J."/>
            <person name="Que T."/>
            <person name="Du C."/>
            <person name="Cheng J."/>
            <person name="Dai P."/>
            <person name="Han X."/>
            <person name="Huang E."/>
            <person name="Gao Y."/>
            <person name="Liu J."/>
            <person name="Shao H."/>
            <person name="Ye R."/>
            <person name="Li L."/>
            <person name="Wei W."/>
            <person name="Wang X."/>
            <person name="Wang C."/>
            <person name="Huo Q."/>
            <person name="Li W."/>
            <person name="Guo W."/>
            <person name="Chen H."/>
            <person name="Chen S."/>
            <person name="Zhou L."/>
            <person name="Zhou L."/>
            <person name="Ni X."/>
            <person name="Tian J."/>
            <person name="Zhou Y."/>
            <person name="Sheng Y."/>
            <person name="Liu T."/>
            <person name="Pan Y."/>
            <person name="Xia L."/>
            <person name="Li J."/>
            <person name="Zhao F."/>
            <person name="Cao W."/>
        </authorList>
    </citation>
    <scope>NUCLEOTIDE SEQUENCE</scope>
    <source>
        <strain evidence="11">Rmic-2018</strain>
        <tissue evidence="11">Larvae</tissue>
    </source>
</reference>
<comment type="similarity">
    <text evidence="2">Belongs to the sodium:neurotransmitter symporter (SNF) (TC 2.A.22) family.</text>
</comment>
<organism evidence="11 12">
    <name type="scientific">Rhipicephalus microplus</name>
    <name type="common">Cattle tick</name>
    <name type="synonym">Boophilus microplus</name>
    <dbReference type="NCBI Taxonomy" id="6941"/>
    <lineage>
        <taxon>Eukaryota</taxon>
        <taxon>Metazoa</taxon>
        <taxon>Ecdysozoa</taxon>
        <taxon>Arthropoda</taxon>
        <taxon>Chelicerata</taxon>
        <taxon>Arachnida</taxon>
        <taxon>Acari</taxon>
        <taxon>Parasitiformes</taxon>
        <taxon>Ixodida</taxon>
        <taxon>Ixodoidea</taxon>
        <taxon>Ixodidae</taxon>
        <taxon>Rhipicephalinae</taxon>
        <taxon>Rhipicephalus</taxon>
        <taxon>Boophilus</taxon>
    </lineage>
</organism>
<evidence type="ECO:0000256" key="6">
    <source>
        <dbReference type="ARBA" id="ARBA00022989"/>
    </source>
</evidence>
<dbReference type="EMBL" id="JABSTU010000005">
    <property type="protein sequence ID" value="KAH8030006.1"/>
    <property type="molecule type" value="Genomic_DNA"/>
</dbReference>
<evidence type="ECO:0000256" key="3">
    <source>
        <dbReference type="ARBA" id="ARBA00022448"/>
    </source>
</evidence>
<dbReference type="PANTHER" id="PTHR11616">
    <property type="entry name" value="SODIUM/CHLORIDE DEPENDENT TRANSPORTER"/>
    <property type="match status" value="1"/>
</dbReference>
<evidence type="ECO:0000256" key="4">
    <source>
        <dbReference type="ARBA" id="ARBA00022692"/>
    </source>
</evidence>
<keyword evidence="8" id="KW-0915">Sodium</keyword>
<evidence type="ECO:0000256" key="2">
    <source>
        <dbReference type="ARBA" id="ARBA00006459"/>
    </source>
</evidence>
<keyword evidence="8" id="KW-0479">Metal-binding</keyword>
<gene>
    <name evidence="11" type="ORF">HPB51_006438</name>
</gene>
<evidence type="ECO:0000313" key="11">
    <source>
        <dbReference type="EMBL" id="KAH8030006.1"/>
    </source>
</evidence>
<dbReference type="GO" id="GO:0015179">
    <property type="term" value="F:L-amino acid transmembrane transporter activity"/>
    <property type="evidence" value="ECO:0007669"/>
    <property type="project" value="TreeGrafter"/>
</dbReference>
<protein>
    <submittedName>
        <fullName evidence="11">Uncharacterized protein</fullName>
    </submittedName>
</protein>
<feature type="transmembrane region" description="Helical" evidence="10">
    <location>
        <begin position="100"/>
        <end position="118"/>
    </location>
</feature>
<feature type="transmembrane region" description="Helical" evidence="10">
    <location>
        <begin position="425"/>
        <end position="444"/>
    </location>
</feature>
<dbReference type="GO" id="GO:0089718">
    <property type="term" value="P:amino acid import across plasma membrane"/>
    <property type="evidence" value="ECO:0007669"/>
    <property type="project" value="TreeGrafter"/>
</dbReference>
<evidence type="ECO:0000256" key="5">
    <source>
        <dbReference type="ARBA" id="ARBA00022847"/>
    </source>
</evidence>
<feature type="binding site" evidence="8">
    <location>
        <position position="286"/>
    </location>
    <ligand>
        <name>Na(+)</name>
        <dbReference type="ChEBI" id="CHEBI:29101"/>
        <label>1</label>
    </ligand>
</feature>
<keyword evidence="6 10" id="KW-1133">Transmembrane helix</keyword>
<dbReference type="GO" id="GO:0015187">
    <property type="term" value="F:glycine transmembrane transporter activity"/>
    <property type="evidence" value="ECO:0007669"/>
    <property type="project" value="TreeGrafter"/>
</dbReference>
<keyword evidence="5" id="KW-0769">Symport</keyword>
<dbReference type="VEuPathDB" id="VectorBase:LOC119181795"/>